<organism evidence="1 2">
    <name type="scientific">Emiliania huxleyi (strain CCMP1516)</name>
    <dbReference type="NCBI Taxonomy" id="280463"/>
    <lineage>
        <taxon>Eukaryota</taxon>
        <taxon>Haptista</taxon>
        <taxon>Haptophyta</taxon>
        <taxon>Prymnesiophyceae</taxon>
        <taxon>Isochrysidales</taxon>
        <taxon>Noelaerhabdaceae</taxon>
        <taxon>Emiliania</taxon>
    </lineage>
</organism>
<keyword evidence="2" id="KW-1185">Reference proteome</keyword>
<name>A0A0D3KZP5_EMIH1</name>
<accession>A0A0D3KZP5</accession>
<dbReference type="Proteomes" id="UP000013827">
    <property type="component" value="Unassembled WGS sequence"/>
</dbReference>
<sequence length="246" mass="25859">MFAKTSRASQGLGAEDELFGVGLRMPALRTHQLPRGAHFPPQVPLDESSYWPATAAATGRRACHGGWAPRASLPGALSARTGSPAAAAEGRAMLLSMIDRRTDILAGDRCCRGMARLQEGLGVQDKLAGRALRDDQLRACWAPTRALFQSRAAVSRCRGRECAFEQRAPPPAVFMSGRRPSPLMFGSRAGGQRRRCSRVSARCGSVGLTCTPENATPPNAAPGAAPLGLAPLALSDGVRCGSALKS</sequence>
<dbReference type="AlphaFoldDB" id="A0A0D3KZP5"/>
<dbReference type="PaxDb" id="2903-EOD41230"/>
<reference evidence="2" key="1">
    <citation type="journal article" date="2013" name="Nature">
        <title>Pan genome of the phytoplankton Emiliania underpins its global distribution.</title>
        <authorList>
            <person name="Read B.A."/>
            <person name="Kegel J."/>
            <person name="Klute M.J."/>
            <person name="Kuo A."/>
            <person name="Lefebvre S.C."/>
            <person name="Maumus F."/>
            <person name="Mayer C."/>
            <person name="Miller J."/>
            <person name="Monier A."/>
            <person name="Salamov A."/>
            <person name="Young J."/>
            <person name="Aguilar M."/>
            <person name="Claverie J.M."/>
            <person name="Frickenhaus S."/>
            <person name="Gonzalez K."/>
            <person name="Herman E.K."/>
            <person name="Lin Y.C."/>
            <person name="Napier J."/>
            <person name="Ogata H."/>
            <person name="Sarno A.F."/>
            <person name="Shmutz J."/>
            <person name="Schroeder D."/>
            <person name="de Vargas C."/>
            <person name="Verret F."/>
            <person name="von Dassow P."/>
            <person name="Valentin K."/>
            <person name="Van de Peer Y."/>
            <person name="Wheeler G."/>
            <person name="Dacks J.B."/>
            <person name="Delwiche C.F."/>
            <person name="Dyhrman S.T."/>
            <person name="Glockner G."/>
            <person name="John U."/>
            <person name="Richards T."/>
            <person name="Worden A.Z."/>
            <person name="Zhang X."/>
            <person name="Grigoriev I.V."/>
            <person name="Allen A.E."/>
            <person name="Bidle K."/>
            <person name="Borodovsky M."/>
            <person name="Bowler C."/>
            <person name="Brownlee C."/>
            <person name="Cock J.M."/>
            <person name="Elias M."/>
            <person name="Gladyshev V.N."/>
            <person name="Groth M."/>
            <person name="Guda C."/>
            <person name="Hadaegh A."/>
            <person name="Iglesias-Rodriguez M.D."/>
            <person name="Jenkins J."/>
            <person name="Jones B.M."/>
            <person name="Lawson T."/>
            <person name="Leese F."/>
            <person name="Lindquist E."/>
            <person name="Lobanov A."/>
            <person name="Lomsadze A."/>
            <person name="Malik S.B."/>
            <person name="Marsh M.E."/>
            <person name="Mackinder L."/>
            <person name="Mock T."/>
            <person name="Mueller-Roeber B."/>
            <person name="Pagarete A."/>
            <person name="Parker M."/>
            <person name="Probert I."/>
            <person name="Quesneville H."/>
            <person name="Raines C."/>
            <person name="Rensing S.A."/>
            <person name="Riano-Pachon D.M."/>
            <person name="Richier S."/>
            <person name="Rokitta S."/>
            <person name="Shiraiwa Y."/>
            <person name="Soanes D.M."/>
            <person name="van der Giezen M."/>
            <person name="Wahlund T.M."/>
            <person name="Williams B."/>
            <person name="Wilson W."/>
            <person name="Wolfe G."/>
            <person name="Wurch L.L."/>
        </authorList>
    </citation>
    <scope>NUCLEOTIDE SEQUENCE</scope>
</reference>
<dbReference type="HOGENOM" id="CLU_1130803_0_0_1"/>
<dbReference type="KEGG" id="ehx:EMIHUDRAFT_199489"/>
<dbReference type="GeneID" id="17286500"/>
<evidence type="ECO:0000313" key="2">
    <source>
        <dbReference type="Proteomes" id="UP000013827"/>
    </source>
</evidence>
<proteinExistence type="predicted"/>
<dbReference type="RefSeq" id="XP_005793659.1">
    <property type="nucleotide sequence ID" value="XM_005793602.1"/>
</dbReference>
<protein>
    <submittedName>
        <fullName evidence="1">Uncharacterized protein</fullName>
    </submittedName>
</protein>
<reference evidence="1" key="2">
    <citation type="submission" date="2024-10" db="UniProtKB">
        <authorList>
            <consortium name="EnsemblProtists"/>
        </authorList>
    </citation>
    <scope>IDENTIFICATION</scope>
</reference>
<dbReference type="EnsemblProtists" id="EOD41230">
    <property type="protein sequence ID" value="EOD41230"/>
    <property type="gene ID" value="EMIHUDRAFT_199489"/>
</dbReference>
<evidence type="ECO:0000313" key="1">
    <source>
        <dbReference type="EnsemblProtists" id="EOD41230"/>
    </source>
</evidence>